<protein>
    <submittedName>
        <fullName evidence="2">Ubiquinone/menaquinone biosynthesis methyltransferase</fullName>
    </submittedName>
</protein>
<dbReference type="InterPro" id="IPR013216">
    <property type="entry name" value="Methyltransf_11"/>
</dbReference>
<reference evidence="2 3" key="1">
    <citation type="submission" date="2021-01" db="EMBL/GenBank/DDBJ databases">
        <title>Whole genome shotgun sequence of Verrucosispora lutea NBRC 106530.</title>
        <authorList>
            <person name="Komaki H."/>
            <person name="Tamura T."/>
        </authorList>
    </citation>
    <scope>NUCLEOTIDE SEQUENCE [LARGE SCALE GENOMIC DNA]</scope>
    <source>
        <strain evidence="2 3">NBRC 106530</strain>
    </source>
</reference>
<sequence>MPATARRPLAGRDGRERWMPRRERLVRYWDGQAASYDRKVASVERRLLADSRRWVCQRATGSTLEVAVGTGLNLPYYPDDVDLVGVDWSPRMVRVTRQRAVGLGREMTLLPADAAALPFVDGRFDTVVSTFALCCVPDERAALAEFVRVLRPGGSLLLADHVVASNVLLRAVQHLVDLVSVPTQGEHYTRRPLDVVRQLDLTVVASERLTHGAIERVHARRTS</sequence>
<dbReference type="EMBL" id="BOPB01000005">
    <property type="protein sequence ID" value="GIJ20635.1"/>
    <property type="molecule type" value="Genomic_DNA"/>
</dbReference>
<dbReference type="PANTHER" id="PTHR45036:SF1">
    <property type="entry name" value="METHYLTRANSFERASE LIKE 7A"/>
    <property type="match status" value="1"/>
</dbReference>
<dbReference type="InterPro" id="IPR052356">
    <property type="entry name" value="Thiol_S-MT"/>
</dbReference>
<keyword evidence="2" id="KW-0808">Transferase</keyword>
<dbReference type="InterPro" id="IPR029063">
    <property type="entry name" value="SAM-dependent_MTases_sf"/>
</dbReference>
<comment type="caution">
    <text evidence="2">The sequence shown here is derived from an EMBL/GenBank/DDBJ whole genome shotgun (WGS) entry which is preliminary data.</text>
</comment>
<proteinExistence type="predicted"/>
<name>A0ABQ4IRW2_9ACTN</name>
<evidence type="ECO:0000313" key="3">
    <source>
        <dbReference type="Proteomes" id="UP000643165"/>
    </source>
</evidence>
<dbReference type="SUPFAM" id="SSF53335">
    <property type="entry name" value="S-adenosyl-L-methionine-dependent methyltransferases"/>
    <property type="match status" value="1"/>
</dbReference>
<gene>
    <name evidence="2" type="primary">ubiE</name>
    <name evidence="2" type="ORF">Vlu01_12590</name>
</gene>
<accession>A0ABQ4IRW2</accession>
<dbReference type="Proteomes" id="UP000643165">
    <property type="component" value="Unassembled WGS sequence"/>
</dbReference>
<dbReference type="GO" id="GO:0008168">
    <property type="term" value="F:methyltransferase activity"/>
    <property type="evidence" value="ECO:0007669"/>
    <property type="project" value="UniProtKB-KW"/>
</dbReference>
<dbReference type="Gene3D" id="3.40.50.150">
    <property type="entry name" value="Vaccinia Virus protein VP39"/>
    <property type="match status" value="1"/>
</dbReference>
<dbReference type="PANTHER" id="PTHR45036">
    <property type="entry name" value="METHYLTRANSFERASE LIKE 7B"/>
    <property type="match status" value="1"/>
</dbReference>
<evidence type="ECO:0000313" key="2">
    <source>
        <dbReference type="EMBL" id="GIJ20635.1"/>
    </source>
</evidence>
<dbReference type="Pfam" id="PF08241">
    <property type="entry name" value="Methyltransf_11"/>
    <property type="match status" value="1"/>
</dbReference>
<dbReference type="GO" id="GO:0032259">
    <property type="term" value="P:methylation"/>
    <property type="evidence" value="ECO:0007669"/>
    <property type="project" value="UniProtKB-KW"/>
</dbReference>
<organism evidence="2 3">
    <name type="scientific">Micromonospora lutea</name>
    <dbReference type="NCBI Taxonomy" id="419825"/>
    <lineage>
        <taxon>Bacteria</taxon>
        <taxon>Bacillati</taxon>
        <taxon>Actinomycetota</taxon>
        <taxon>Actinomycetes</taxon>
        <taxon>Micromonosporales</taxon>
        <taxon>Micromonosporaceae</taxon>
        <taxon>Micromonospora</taxon>
    </lineage>
</organism>
<keyword evidence="3" id="KW-1185">Reference proteome</keyword>
<keyword evidence="2" id="KW-0489">Methyltransferase</keyword>
<evidence type="ECO:0000259" key="1">
    <source>
        <dbReference type="Pfam" id="PF08241"/>
    </source>
</evidence>
<dbReference type="CDD" id="cd02440">
    <property type="entry name" value="AdoMet_MTases"/>
    <property type="match status" value="1"/>
</dbReference>
<keyword evidence="2" id="KW-0830">Ubiquinone</keyword>
<feature type="domain" description="Methyltransferase type 11" evidence="1">
    <location>
        <begin position="64"/>
        <end position="157"/>
    </location>
</feature>